<keyword evidence="2" id="KW-1185">Reference proteome</keyword>
<reference evidence="1" key="1">
    <citation type="submission" date="2021-05" db="EMBL/GenBank/DDBJ databases">
        <authorList>
            <person name="Pan Q."/>
            <person name="Jouanno E."/>
            <person name="Zahm M."/>
            <person name="Klopp C."/>
            <person name="Cabau C."/>
            <person name="Louis A."/>
            <person name="Berthelot C."/>
            <person name="Parey E."/>
            <person name="Roest Crollius H."/>
            <person name="Montfort J."/>
            <person name="Robinson-Rechavi M."/>
            <person name="Bouchez O."/>
            <person name="Lampietro C."/>
            <person name="Lopez Roques C."/>
            <person name="Donnadieu C."/>
            <person name="Postlethwait J."/>
            <person name="Bobe J."/>
            <person name="Dillon D."/>
            <person name="Chandos A."/>
            <person name="von Hippel F."/>
            <person name="Guiguen Y."/>
        </authorList>
    </citation>
    <scope>NUCLEOTIDE SEQUENCE</scope>
    <source>
        <strain evidence="1">YG-Jan2019</strain>
    </source>
</reference>
<evidence type="ECO:0000313" key="2">
    <source>
        <dbReference type="Proteomes" id="UP001157502"/>
    </source>
</evidence>
<evidence type="ECO:0000313" key="1">
    <source>
        <dbReference type="EMBL" id="KAJ7990584.1"/>
    </source>
</evidence>
<dbReference type="EMBL" id="CM055755">
    <property type="protein sequence ID" value="KAJ7990584.1"/>
    <property type="molecule type" value="Genomic_DNA"/>
</dbReference>
<comment type="caution">
    <text evidence="1">The sequence shown here is derived from an EMBL/GenBank/DDBJ whole genome shotgun (WGS) entry which is preliminary data.</text>
</comment>
<dbReference type="Proteomes" id="UP001157502">
    <property type="component" value="Chromosome 28"/>
</dbReference>
<protein>
    <submittedName>
        <fullName evidence="1">Uncharacterized protein</fullName>
    </submittedName>
</protein>
<proteinExistence type="predicted"/>
<accession>A0ACC2FGU8</accession>
<organism evidence="1 2">
    <name type="scientific">Dallia pectoralis</name>
    <name type="common">Alaska blackfish</name>
    <dbReference type="NCBI Taxonomy" id="75939"/>
    <lineage>
        <taxon>Eukaryota</taxon>
        <taxon>Metazoa</taxon>
        <taxon>Chordata</taxon>
        <taxon>Craniata</taxon>
        <taxon>Vertebrata</taxon>
        <taxon>Euteleostomi</taxon>
        <taxon>Actinopterygii</taxon>
        <taxon>Neopterygii</taxon>
        <taxon>Teleostei</taxon>
        <taxon>Protacanthopterygii</taxon>
        <taxon>Esociformes</taxon>
        <taxon>Umbridae</taxon>
        <taxon>Dallia</taxon>
    </lineage>
</organism>
<sequence length="87" mass="9034">MLFKRLKFGRKSCLFGVCSNHWLSSEALCQCTLPGGVGGGYRGAGGGRTVCHHRGIPGASREASEPTPGCIKFCCDTTAGMRKGVGG</sequence>
<gene>
    <name evidence="1" type="ORF">DPEC_G00301900</name>
</gene>
<name>A0ACC2FGU8_DALPE</name>